<dbReference type="GO" id="GO:0016740">
    <property type="term" value="F:transferase activity"/>
    <property type="evidence" value="ECO:0007669"/>
    <property type="project" value="UniProtKB-KW"/>
</dbReference>
<dbReference type="InterPro" id="IPR029057">
    <property type="entry name" value="PRTase-like"/>
</dbReference>
<dbReference type="InterPro" id="IPR000836">
    <property type="entry name" value="PRTase_dom"/>
</dbReference>
<dbReference type="SUPFAM" id="SSF53271">
    <property type="entry name" value="PRTase-like"/>
    <property type="match status" value="1"/>
</dbReference>
<protein>
    <submittedName>
        <fullName evidence="2">Phosphoribosyl transferase</fullName>
    </submittedName>
</protein>
<dbReference type="Gene3D" id="3.30.1310.20">
    <property type="entry name" value="PRTase-like"/>
    <property type="match status" value="1"/>
</dbReference>
<feature type="domain" description="Phosphoribosyltransferase" evidence="1">
    <location>
        <begin position="45"/>
        <end position="205"/>
    </location>
</feature>
<dbReference type="KEGG" id="tey:GLW17_06875"/>
<dbReference type="CDD" id="cd06223">
    <property type="entry name" value="PRTases_typeI"/>
    <property type="match status" value="1"/>
</dbReference>
<dbReference type="AlphaFoldDB" id="A0AB37D5T2"/>
<evidence type="ECO:0000259" key="1">
    <source>
        <dbReference type="Pfam" id="PF00156"/>
    </source>
</evidence>
<sequence>MLSNKMMQLFVLKFERRIFAKTFILRKGRFAVLFRDRMDAGEQLAEAIGLLDVKNVVILSLPRGGIPLGKIIAKKQGAPLDIILAKKIGHPTNPEYAIGAIAEGGTPILGDGYVEKIHEQWVQKEIPFIRVEMARKRTLYRESLKDSTLKDKNVVIVDDGIATGLTMFAAIKAVKEAGPKSVSVAVPVIPKTIYEQLKQTVDKVYAVKAPDDFLGGVGAYYASFPQLKDEQVKEILKS</sequence>
<dbReference type="Pfam" id="PF00156">
    <property type="entry name" value="Pribosyltran"/>
    <property type="match status" value="1"/>
</dbReference>
<dbReference type="Proteomes" id="UP000427886">
    <property type="component" value="Chromosome"/>
</dbReference>
<dbReference type="EMBL" id="CP046246">
    <property type="protein sequence ID" value="QGP76575.1"/>
    <property type="molecule type" value="Genomic_DNA"/>
</dbReference>
<reference evidence="2 3" key="1">
    <citation type="submission" date="2019-11" db="EMBL/GenBank/DDBJ databases">
        <authorList>
            <person name="Kim E."/>
            <person name="Lee J."/>
            <person name="Jeon K."/>
            <person name="Lee Y."/>
        </authorList>
    </citation>
    <scope>NUCLEOTIDE SEQUENCE [LARGE SCALE GENOMIC DNA]</scope>
    <source>
        <strain evidence="2 3">YJ1</strain>
    </source>
</reference>
<accession>A0AB37D5T2</accession>
<evidence type="ECO:0000313" key="3">
    <source>
        <dbReference type="Proteomes" id="UP000427886"/>
    </source>
</evidence>
<gene>
    <name evidence="2" type="ORF">GLW17_06875</name>
</gene>
<dbReference type="Gene3D" id="3.40.50.2020">
    <property type="match status" value="1"/>
</dbReference>
<evidence type="ECO:0000313" key="2">
    <source>
        <dbReference type="EMBL" id="QGP76575.1"/>
    </source>
</evidence>
<keyword evidence="2" id="KW-0808">Transferase</keyword>
<proteinExistence type="predicted"/>
<name>A0AB37D5T2_TETHA</name>
<organism evidence="2 3">
    <name type="scientific">Tetragenococcus halophilus</name>
    <name type="common">Pediococcus halophilus</name>
    <dbReference type="NCBI Taxonomy" id="51669"/>
    <lineage>
        <taxon>Bacteria</taxon>
        <taxon>Bacillati</taxon>
        <taxon>Bacillota</taxon>
        <taxon>Bacilli</taxon>
        <taxon>Lactobacillales</taxon>
        <taxon>Enterococcaceae</taxon>
        <taxon>Tetragenococcus</taxon>
    </lineage>
</organism>